<dbReference type="EMBL" id="NHZQ01000335">
    <property type="protein sequence ID" value="PSK42489.1"/>
    <property type="molecule type" value="Genomic_DNA"/>
</dbReference>
<dbReference type="Proteomes" id="UP000243723">
    <property type="component" value="Unassembled WGS sequence"/>
</dbReference>
<dbReference type="STRING" id="40998.A0A2P7Z2P5"/>
<evidence type="ECO:0000259" key="6">
    <source>
        <dbReference type="PROSITE" id="PS50011"/>
    </source>
</evidence>
<protein>
    <recommendedName>
        <fullName evidence="6">Protein kinase domain-containing protein</fullName>
    </recommendedName>
</protein>
<dbReference type="GO" id="GO:0005634">
    <property type="term" value="C:nucleus"/>
    <property type="evidence" value="ECO:0007669"/>
    <property type="project" value="TreeGrafter"/>
</dbReference>
<dbReference type="GO" id="GO:0004674">
    <property type="term" value="F:protein serine/threonine kinase activity"/>
    <property type="evidence" value="ECO:0007669"/>
    <property type="project" value="UniProtKB-KW"/>
</dbReference>
<evidence type="ECO:0000256" key="4">
    <source>
        <dbReference type="ARBA" id="ARBA00022777"/>
    </source>
</evidence>
<dbReference type="SMART" id="SM00220">
    <property type="entry name" value="S_TKc"/>
    <property type="match status" value="1"/>
</dbReference>
<keyword evidence="4" id="KW-0418">Kinase</keyword>
<keyword evidence="2" id="KW-0808">Transferase</keyword>
<dbReference type="OrthoDB" id="5979581at2759"/>
<reference evidence="7 8" key="1">
    <citation type="submission" date="2017-05" db="EMBL/GenBank/DDBJ databases">
        <title>Draft genome sequence of Elsinoe australis.</title>
        <authorList>
            <person name="Cheng Q."/>
        </authorList>
    </citation>
    <scope>NUCLEOTIDE SEQUENCE [LARGE SCALE GENOMIC DNA]</scope>
    <source>
        <strain evidence="7 8">NL1</strain>
    </source>
</reference>
<dbReference type="Pfam" id="PF00069">
    <property type="entry name" value="Pkinase"/>
    <property type="match status" value="2"/>
</dbReference>
<dbReference type="InterPro" id="IPR011009">
    <property type="entry name" value="Kinase-like_dom_sf"/>
</dbReference>
<keyword evidence="3" id="KW-0547">Nucleotide-binding</keyword>
<dbReference type="AlphaFoldDB" id="A0A2P7Z2P5"/>
<proteinExistence type="predicted"/>
<evidence type="ECO:0000256" key="5">
    <source>
        <dbReference type="ARBA" id="ARBA00022840"/>
    </source>
</evidence>
<dbReference type="PROSITE" id="PS50011">
    <property type="entry name" value="PROTEIN_KINASE_DOM"/>
    <property type="match status" value="1"/>
</dbReference>
<evidence type="ECO:0000313" key="8">
    <source>
        <dbReference type="Proteomes" id="UP000243723"/>
    </source>
</evidence>
<keyword evidence="1" id="KW-0723">Serine/threonine-protein kinase</keyword>
<evidence type="ECO:0000256" key="2">
    <source>
        <dbReference type="ARBA" id="ARBA00022679"/>
    </source>
</evidence>
<dbReference type="PANTHER" id="PTHR45646:SF11">
    <property type="entry name" value="SERINE_THREONINE-PROTEIN KINASE DOA"/>
    <property type="match status" value="1"/>
</dbReference>
<name>A0A2P7Z2P5_9PEZI</name>
<dbReference type="InterPro" id="IPR000719">
    <property type="entry name" value="Prot_kinase_dom"/>
</dbReference>
<organism evidence="7 8">
    <name type="scientific">Elsinoe australis</name>
    <dbReference type="NCBI Taxonomy" id="40998"/>
    <lineage>
        <taxon>Eukaryota</taxon>
        <taxon>Fungi</taxon>
        <taxon>Dikarya</taxon>
        <taxon>Ascomycota</taxon>
        <taxon>Pezizomycotina</taxon>
        <taxon>Dothideomycetes</taxon>
        <taxon>Dothideomycetidae</taxon>
        <taxon>Myriangiales</taxon>
        <taxon>Elsinoaceae</taxon>
        <taxon>Elsinoe</taxon>
    </lineage>
</organism>
<keyword evidence="8" id="KW-1185">Reference proteome</keyword>
<accession>A0A2P7Z2P5</accession>
<dbReference type="InterPro" id="IPR051175">
    <property type="entry name" value="CLK_kinases"/>
</dbReference>
<sequence length="336" mass="37443">MDCIDEESLSGYDPGRYCPLELGDSLGQSYVTMVKLGYGRTSTTWLCKDCKSAYKVLKVGAADATHREKTTFERIGQSATCSEHPGSICVRQPERIFDIHLQGQTYNCFVFEPLGPNLLEFSNQQSNPSFGSQNVRLIATYLLHAIDFLHTNGIAHTDIKLDNIQITLPDGEDSYLDTFCASEILSPSFAKLAKGDTPLIASREMKQAELGYPILCDLGSAVFDDEHYPGAVQALPYRAPEVILGAAWDHKIDMWNFGVLIWELLFAERLFGNTDEHGSIQSMIRYLGAPPKSFLELCKRSEAFFDNTGEDCSIYVITKADFLKEIGGTEWKTLSD</sequence>
<keyword evidence="5" id="KW-0067">ATP-binding</keyword>
<dbReference type="Gene3D" id="3.30.200.20">
    <property type="entry name" value="Phosphorylase Kinase, domain 1"/>
    <property type="match status" value="1"/>
</dbReference>
<dbReference type="GO" id="GO:0043484">
    <property type="term" value="P:regulation of RNA splicing"/>
    <property type="evidence" value="ECO:0007669"/>
    <property type="project" value="TreeGrafter"/>
</dbReference>
<dbReference type="SUPFAM" id="SSF56112">
    <property type="entry name" value="Protein kinase-like (PK-like)"/>
    <property type="match status" value="1"/>
</dbReference>
<comment type="caution">
    <text evidence="7">The sequence shown here is derived from an EMBL/GenBank/DDBJ whole genome shotgun (WGS) entry which is preliminary data.</text>
</comment>
<evidence type="ECO:0000256" key="3">
    <source>
        <dbReference type="ARBA" id="ARBA00022741"/>
    </source>
</evidence>
<dbReference type="PANTHER" id="PTHR45646">
    <property type="entry name" value="SERINE/THREONINE-PROTEIN KINASE DOA-RELATED"/>
    <property type="match status" value="1"/>
</dbReference>
<feature type="domain" description="Protein kinase" evidence="6">
    <location>
        <begin position="30"/>
        <end position="336"/>
    </location>
</feature>
<dbReference type="Gene3D" id="1.10.510.10">
    <property type="entry name" value="Transferase(Phosphotransferase) domain 1"/>
    <property type="match status" value="1"/>
</dbReference>
<evidence type="ECO:0000313" key="7">
    <source>
        <dbReference type="EMBL" id="PSK42489.1"/>
    </source>
</evidence>
<gene>
    <name evidence="7" type="ORF">B9Z65_4403</name>
</gene>
<evidence type="ECO:0000256" key="1">
    <source>
        <dbReference type="ARBA" id="ARBA00022527"/>
    </source>
</evidence>
<dbReference type="GO" id="GO:0005524">
    <property type="term" value="F:ATP binding"/>
    <property type="evidence" value="ECO:0007669"/>
    <property type="project" value="UniProtKB-KW"/>
</dbReference>